<evidence type="ECO:0000256" key="4">
    <source>
        <dbReference type="PROSITE-ProRule" id="PRU01100"/>
    </source>
</evidence>
<feature type="active site" description="Nucleophile" evidence="4">
    <location>
        <position position="298"/>
    </location>
</feature>
<comment type="caution">
    <text evidence="6">The sequence shown here is derived from an EMBL/GenBank/DDBJ whole genome shotgun (WGS) entry which is preliminary data.</text>
</comment>
<accession>A0ABU2L5E0</accession>
<dbReference type="EMBL" id="JAVREN010000007">
    <property type="protein sequence ID" value="MDT0306768.1"/>
    <property type="molecule type" value="Genomic_DNA"/>
</dbReference>
<keyword evidence="7" id="KW-1185">Reference proteome</keyword>
<proteinExistence type="inferred from homology"/>
<gene>
    <name evidence="6" type="ORF">RM780_07300</name>
</gene>
<dbReference type="GO" id="GO:0016787">
    <property type="term" value="F:hydrolase activity"/>
    <property type="evidence" value="ECO:0007669"/>
    <property type="project" value="UniProtKB-KW"/>
</dbReference>
<dbReference type="InterPro" id="IPR017853">
    <property type="entry name" value="GH"/>
</dbReference>
<evidence type="ECO:0000256" key="3">
    <source>
        <dbReference type="ARBA" id="ARBA00023295"/>
    </source>
</evidence>
<dbReference type="RefSeq" id="WP_311629697.1">
    <property type="nucleotide sequence ID" value="NZ_JAVREN010000007.1"/>
</dbReference>
<organism evidence="6 7">
    <name type="scientific">Streptomyces boetiae</name>
    <dbReference type="NCBI Taxonomy" id="3075541"/>
    <lineage>
        <taxon>Bacteria</taxon>
        <taxon>Bacillati</taxon>
        <taxon>Actinomycetota</taxon>
        <taxon>Actinomycetes</taxon>
        <taxon>Kitasatosporales</taxon>
        <taxon>Streptomycetaceae</taxon>
        <taxon>Streptomyces</taxon>
    </lineage>
</organism>
<dbReference type="Pfam" id="PF02156">
    <property type="entry name" value="Glyco_hydro_26"/>
    <property type="match status" value="1"/>
</dbReference>
<evidence type="ECO:0000313" key="6">
    <source>
        <dbReference type="EMBL" id="MDT0306768.1"/>
    </source>
</evidence>
<dbReference type="PANTHER" id="PTHR40079:SF4">
    <property type="entry name" value="GH26 DOMAIN-CONTAINING PROTEIN-RELATED"/>
    <property type="match status" value="1"/>
</dbReference>
<sequence>MPLSGRLPRLRAAAAVTAARAPRPARHRRRRARGTVAAALVAAVLGALTVSGPPASGSPEAAGDPRCALDEQLVADCGLLWGIYTNREGRGNLYRDITGIEEDAGRPFDVVHRYKDFSGTGASGVFPTRYEQRLGEEGRILFYNWTTRRHDGAGRATWDDVAAGLHDERVVRPAARRLARWDRPVFLAFDHEAEGERHPNQGEGEDYVRAWRHVHEIFEEEGADNVRWVWVSVGWTGHADVIRSFYPGDAYVDWIGWDPFNYYVCRNLDWRTPEETIGPWYEWLEDNGFGDKPWMLAEYGSVADPRDPEAEARWYRNLVPALRRYPRIRAVNLFDTHKKCDTRVTDEPAVMEEWSAAGRHPYVSRYR</sequence>
<evidence type="ECO:0000313" key="7">
    <source>
        <dbReference type="Proteomes" id="UP001183388"/>
    </source>
</evidence>
<feature type="domain" description="GH26" evidence="5">
    <location>
        <begin position="59"/>
        <end position="367"/>
    </location>
</feature>
<evidence type="ECO:0000259" key="5">
    <source>
        <dbReference type="PROSITE" id="PS51764"/>
    </source>
</evidence>
<dbReference type="PANTHER" id="PTHR40079">
    <property type="entry name" value="MANNAN ENDO-1,4-BETA-MANNOSIDASE E-RELATED"/>
    <property type="match status" value="1"/>
</dbReference>
<dbReference type="Gene3D" id="3.20.20.80">
    <property type="entry name" value="Glycosidases"/>
    <property type="match status" value="1"/>
</dbReference>
<evidence type="ECO:0000256" key="2">
    <source>
        <dbReference type="ARBA" id="ARBA00022801"/>
    </source>
</evidence>
<keyword evidence="3 4" id="KW-0326">Glycosidase</keyword>
<protein>
    <submittedName>
        <fullName evidence="6">Glycosyl hydrolase</fullName>
    </submittedName>
</protein>
<dbReference type="SUPFAM" id="SSF51445">
    <property type="entry name" value="(Trans)glycosidases"/>
    <property type="match status" value="1"/>
</dbReference>
<dbReference type="PROSITE" id="PS51764">
    <property type="entry name" value="GH26"/>
    <property type="match status" value="1"/>
</dbReference>
<comment type="similarity">
    <text evidence="1 4">Belongs to the glycosyl hydrolase 26 family.</text>
</comment>
<name>A0ABU2L5E0_9ACTN</name>
<keyword evidence="2 4" id="KW-0378">Hydrolase</keyword>
<dbReference type="Proteomes" id="UP001183388">
    <property type="component" value="Unassembled WGS sequence"/>
</dbReference>
<dbReference type="InterPro" id="IPR022790">
    <property type="entry name" value="GH26_dom"/>
</dbReference>
<dbReference type="InterPro" id="IPR000805">
    <property type="entry name" value="Glyco_hydro_26"/>
</dbReference>
<evidence type="ECO:0000256" key="1">
    <source>
        <dbReference type="ARBA" id="ARBA00007754"/>
    </source>
</evidence>
<feature type="active site" description="Proton donor" evidence="4">
    <location>
        <position position="192"/>
    </location>
</feature>
<reference evidence="7" key="1">
    <citation type="submission" date="2023-07" db="EMBL/GenBank/DDBJ databases">
        <title>30 novel species of actinomycetes from the DSMZ collection.</title>
        <authorList>
            <person name="Nouioui I."/>
        </authorList>
    </citation>
    <scope>NUCLEOTIDE SEQUENCE [LARGE SCALE GENOMIC DNA]</scope>
    <source>
        <strain evidence="7">DSM 44917</strain>
    </source>
</reference>